<proteinExistence type="predicted"/>
<gene>
    <name evidence="3" type="ORF">PPERSA_02239</name>
</gene>
<evidence type="ECO:0000256" key="1">
    <source>
        <dbReference type="SAM" id="MobiDB-lite"/>
    </source>
</evidence>
<evidence type="ECO:0000313" key="3">
    <source>
        <dbReference type="EMBL" id="KRX02749.1"/>
    </source>
</evidence>
<feature type="region of interest" description="Disordered" evidence="1">
    <location>
        <begin position="1"/>
        <end position="21"/>
    </location>
</feature>
<keyword evidence="2" id="KW-0812">Transmembrane</keyword>
<keyword evidence="2" id="KW-0472">Membrane</keyword>
<evidence type="ECO:0008006" key="5">
    <source>
        <dbReference type="Google" id="ProtNLM"/>
    </source>
</evidence>
<protein>
    <recommendedName>
        <fullName evidence="5">Transmembrane protein</fullName>
    </recommendedName>
</protein>
<dbReference type="EMBL" id="LDAU01000152">
    <property type="protein sequence ID" value="KRX02749.1"/>
    <property type="molecule type" value="Genomic_DNA"/>
</dbReference>
<evidence type="ECO:0000256" key="2">
    <source>
        <dbReference type="SAM" id="Phobius"/>
    </source>
</evidence>
<comment type="caution">
    <text evidence="3">The sequence shown here is derived from an EMBL/GenBank/DDBJ whole genome shotgun (WGS) entry which is preliminary data.</text>
</comment>
<dbReference type="InParanoid" id="A0A0V0QKF7"/>
<keyword evidence="2" id="KW-1133">Transmembrane helix</keyword>
<name>A0A0V0QKF7_PSEPJ</name>
<organism evidence="3 4">
    <name type="scientific">Pseudocohnilembus persalinus</name>
    <name type="common">Ciliate</name>
    <dbReference type="NCBI Taxonomy" id="266149"/>
    <lineage>
        <taxon>Eukaryota</taxon>
        <taxon>Sar</taxon>
        <taxon>Alveolata</taxon>
        <taxon>Ciliophora</taxon>
        <taxon>Intramacronucleata</taxon>
        <taxon>Oligohymenophorea</taxon>
        <taxon>Scuticociliatia</taxon>
        <taxon>Philasterida</taxon>
        <taxon>Pseudocohnilembidae</taxon>
        <taxon>Pseudocohnilembus</taxon>
    </lineage>
</organism>
<accession>A0A0V0QKF7</accession>
<evidence type="ECO:0000313" key="4">
    <source>
        <dbReference type="Proteomes" id="UP000054937"/>
    </source>
</evidence>
<keyword evidence="4" id="KW-1185">Reference proteome</keyword>
<feature type="compositionally biased region" description="Basic and acidic residues" evidence="1">
    <location>
        <begin position="1"/>
        <end position="14"/>
    </location>
</feature>
<sequence>MSEKHDKIANDEGTQHPIYPRIQDKNKSSSEIKLFSSNAMSKLSCTCYIMSQSISDDQILISVKFSFILLLNEFNYGVVKLICLFFCVIFIKSSFIISERSSIVNLNEKQQEKFVPILLISDFKVLVILLRQSKIEIL</sequence>
<feature type="transmembrane region" description="Helical" evidence="2">
    <location>
        <begin position="74"/>
        <end position="91"/>
    </location>
</feature>
<dbReference type="AlphaFoldDB" id="A0A0V0QKF7"/>
<reference evidence="3 4" key="1">
    <citation type="journal article" date="2015" name="Sci. Rep.">
        <title>Genome of the facultative scuticociliatosis pathogen Pseudocohnilembus persalinus provides insight into its virulence through horizontal gene transfer.</title>
        <authorList>
            <person name="Xiong J."/>
            <person name="Wang G."/>
            <person name="Cheng J."/>
            <person name="Tian M."/>
            <person name="Pan X."/>
            <person name="Warren A."/>
            <person name="Jiang C."/>
            <person name="Yuan D."/>
            <person name="Miao W."/>
        </authorList>
    </citation>
    <scope>NUCLEOTIDE SEQUENCE [LARGE SCALE GENOMIC DNA]</scope>
    <source>
        <strain evidence="3">36N120E</strain>
    </source>
</reference>
<dbReference type="Proteomes" id="UP000054937">
    <property type="component" value="Unassembled WGS sequence"/>
</dbReference>